<name>A0A4Y2KJY9_ARAVE</name>
<evidence type="ECO:0000313" key="2">
    <source>
        <dbReference type="Proteomes" id="UP000499080"/>
    </source>
</evidence>
<comment type="caution">
    <text evidence="1">The sequence shown here is derived from an EMBL/GenBank/DDBJ whole genome shotgun (WGS) entry which is preliminary data.</text>
</comment>
<dbReference type="EMBL" id="BGPR01004685">
    <property type="protein sequence ID" value="GBN02210.1"/>
    <property type="molecule type" value="Genomic_DNA"/>
</dbReference>
<reference evidence="1 2" key="1">
    <citation type="journal article" date="2019" name="Sci. Rep.">
        <title>Orb-weaving spider Araneus ventricosus genome elucidates the spidroin gene catalogue.</title>
        <authorList>
            <person name="Kono N."/>
            <person name="Nakamura H."/>
            <person name="Ohtoshi R."/>
            <person name="Moran D.A.P."/>
            <person name="Shinohara A."/>
            <person name="Yoshida Y."/>
            <person name="Fujiwara M."/>
            <person name="Mori M."/>
            <person name="Tomita M."/>
            <person name="Arakawa K."/>
        </authorList>
    </citation>
    <scope>NUCLEOTIDE SEQUENCE [LARGE SCALE GENOMIC DNA]</scope>
</reference>
<dbReference type="AlphaFoldDB" id="A0A4Y2KJY9"/>
<sequence>MSKTLNDSTYACCCFMFLVLQALSFFERLITSFMTLSSKQRFTVTYRIQMKSGIIAYTTLLPIKCRSNYVRPSPLFCASVTRLMFPIKGRTGKTHWVFQTPVTIYRQLRRQKLTIDWETHKVKEFLSARRCSTCQSLEHTASHCTTERTFCGFCTENHRITDCIRKRPSCINCRKHNYKYRTNYRTDHDSIDHTCLIYAAKIKSITKNTIY</sequence>
<proteinExistence type="predicted"/>
<dbReference type="OrthoDB" id="7699172at2759"/>
<accession>A0A4Y2KJY9</accession>
<protein>
    <submittedName>
        <fullName evidence="1">Uncharacterized protein</fullName>
    </submittedName>
</protein>
<keyword evidence="2" id="KW-1185">Reference proteome</keyword>
<dbReference type="Proteomes" id="UP000499080">
    <property type="component" value="Unassembled WGS sequence"/>
</dbReference>
<evidence type="ECO:0000313" key="1">
    <source>
        <dbReference type="EMBL" id="GBN02210.1"/>
    </source>
</evidence>
<gene>
    <name evidence="1" type="ORF">AVEN_15140_1</name>
</gene>
<organism evidence="1 2">
    <name type="scientific">Araneus ventricosus</name>
    <name type="common">Orbweaver spider</name>
    <name type="synonym">Epeira ventricosa</name>
    <dbReference type="NCBI Taxonomy" id="182803"/>
    <lineage>
        <taxon>Eukaryota</taxon>
        <taxon>Metazoa</taxon>
        <taxon>Ecdysozoa</taxon>
        <taxon>Arthropoda</taxon>
        <taxon>Chelicerata</taxon>
        <taxon>Arachnida</taxon>
        <taxon>Araneae</taxon>
        <taxon>Araneomorphae</taxon>
        <taxon>Entelegynae</taxon>
        <taxon>Araneoidea</taxon>
        <taxon>Araneidae</taxon>
        <taxon>Araneus</taxon>
    </lineage>
</organism>